<organism evidence="1">
    <name type="scientific">Marseillevirus LCMAC101</name>
    <dbReference type="NCBI Taxonomy" id="2506602"/>
    <lineage>
        <taxon>Viruses</taxon>
        <taxon>Varidnaviria</taxon>
        <taxon>Bamfordvirae</taxon>
        <taxon>Nucleocytoviricota</taxon>
        <taxon>Megaviricetes</taxon>
        <taxon>Pimascovirales</taxon>
        <taxon>Pimascovirales incertae sedis</taxon>
        <taxon>Marseilleviridae</taxon>
    </lineage>
</organism>
<dbReference type="EMBL" id="MK500327">
    <property type="protein sequence ID" value="QBK85645.1"/>
    <property type="molecule type" value="Genomic_DNA"/>
</dbReference>
<protein>
    <submittedName>
        <fullName evidence="1">Uncharacterized protein</fullName>
    </submittedName>
</protein>
<evidence type="ECO:0000313" key="1">
    <source>
        <dbReference type="EMBL" id="QBK85645.1"/>
    </source>
</evidence>
<name>A0A481YSC6_9VIRU</name>
<gene>
    <name evidence="1" type="ORF">LCMAC101_02400</name>
</gene>
<proteinExistence type="predicted"/>
<accession>A0A481YSC6</accession>
<reference evidence="1" key="1">
    <citation type="journal article" date="2019" name="MBio">
        <title>Virus Genomes from Deep Sea Sediments Expand the Ocean Megavirome and Support Independent Origins of Viral Gigantism.</title>
        <authorList>
            <person name="Backstrom D."/>
            <person name="Yutin N."/>
            <person name="Jorgensen S.L."/>
            <person name="Dharamshi J."/>
            <person name="Homa F."/>
            <person name="Zaremba-Niedwiedzka K."/>
            <person name="Spang A."/>
            <person name="Wolf Y.I."/>
            <person name="Koonin E.V."/>
            <person name="Ettema T.J."/>
        </authorList>
    </citation>
    <scope>NUCLEOTIDE SEQUENCE</scope>
</reference>
<sequence length="144" mass="16529">MCLKCHESLSDENVACQIKDALKNPDFENWNTNSCFFTLIAYSGVNGSEVQDLAGQLLENLIKWKEDNDPPANSFRTHGDCTIFEAFPCIDDIEKRYLNMKNDPHLKIQPSEVTQRREAVFHGDFLNKYDPESEYGRCSTSEQN</sequence>